<name>N2A6Y8_9FIRM</name>
<keyword evidence="1" id="KW-0812">Transmembrane</keyword>
<keyword evidence="3" id="KW-1185">Reference proteome</keyword>
<dbReference type="OrthoDB" id="2063080at2"/>
<evidence type="ECO:0000313" key="3">
    <source>
        <dbReference type="Proteomes" id="UP000012589"/>
    </source>
</evidence>
<dbReference type="Proteomes" id="UP000012589">
    <property type="component" value="Unassembled WGS sequence"/>
</dbReference>
<dbReference type="EMBL" id="AQFT01000149">
    <property type="protein sequence ID" value="EMZ20144.1"/>
    <property type="molecule type" value="Genomic_DNA"/>
</dbReference>
<evidence type="ECO:0000256" key="1">
    <source>
        <dbReference type="SAM" id="Phobius"/>
    </source>
</evidence>
<gene>
    <name evidence="2" type="ORF">C823_05132</name>
</gene>
<feature type="transmembrane region" description="Helical" evidence="1">
    <location>
        <begin position="6"/>
        <end position="24"/>
    </location>
</feature>
<proteinExistence type="predicted"/>
<keyword evidence="1" id="KW-0472">Membrane</keyword>
<dbReference type="PATRIC" id="fig|1235802.3.peg.5416"/>
<reference evidence="2 3" key="1">
    <citation type="journal article" date="2014" name="Genome Announc.">
        <title>Draft genome sequences of the altered schaedler flora, a defined bacterial community from gnotobiotic mice.</title>
        <authorList>
            <person name="Wannemuehler M.J."/>
            <person name="Overstreet A.M."/>
            <person name="Ward D.V."/>
            <person name="Phillips G.J."/>
        </authorList>
    </citation>
    <scope>NUCLEOTIDE SEQUENCE [LARGE SCALE GENOMIC DNA]</scope>
    <source>
        <strain evidence="2 3">ASF492</strain>
    </source>
</reference>
<evidence type="ECO:0000313" key="2">
    <source>
        <dbReference type="EMBL" id="EMZ20144.1"/>
    </source>
</evidence>
<sequence length="51" mass="5898">MNKSASHLYIISIIFFIAFAIMCYKGYDKMTNYDNSDYSYENAYVGGDAYN</sequence>
<accession>N2A6Y8</accession>
<comment type="caution">
    <text evidence="2">The sequence shown here is derived from an EMBL/GenBank/DDBJ whole genome shotgun (WGS) entry which is preliminary data.</text>
</comment>
<keyword evidence="1" id="KW-1133">Transmembrane helix</keyword>
<dbReference type="AlphaFoldDB" id="N2A6Y8"/>
<dbReference type="HOGENOM" id="CLU_3098923_0_0_9"/>
<organism evidence="2 3">
    <name type="scientific">Eubacterium plexicaudatum ASF492</name>
    <dbReference type="NCBI Taxonomy" id="1235802"/>
    <lineage>
        <taxon>Bacteria</taxon>
        <taxon>Bacillati</taxon>
        <taxon>Bacillota</taxon>
        <taxon>Clostridia</taxon>
        <taxon>Eubacteriales</taxon>
        <taxon>Eubacteriaceae</taxon>
        <taxon>Eubacterium</taxon>
    </lineage>
</organism>
<protein>
    <submittedName>
        <fullName evidence="2">Uncharacterized protein</fullName>
    </submittedName>
</protein>